<feature type="non-terminal residue" evidence="3">
    <location>
        <position position="100"/>
    </location>
</feature>
<evidence type="ECO:0000313" key="4">
    <source>
        <dbReference type="Proteomes" id="UP001215598"/>
    </source>
</evidence>
<dbReference type="Pfam" id="PF26138">
    <property type="entry name" value="DUF8040"/>
    <property type="match status" value="1"/>
</dbReference>
<feature type="transmembrane region" description="Helical" evidence="1">
    <location>
        <begin position="58"/>
        <end position="80"/>
    </location>
</feature>
<accession>A0AAD7MJ16</accession>
<dbReference type="AlphaFoldDB" id="A0AAD7MJ16"/>
<evidence type="ECO:0000259" key="2">
    <source>
        <dbReference type="Pfam" id="PF26138"/>
    </source>
</evidence>
<protein>
    <recommendedName>
        <fullName evidence="2">DUF8040 domain-containing protein</fullName>
    </recommendedName>
</protein>
<comment type="caution">
    <text evidence="3">The sequence shown here is derived from an EMBL/GenBank/DDBJ whole genome shotgun (WGS) entry which is preliminary data.</text>
</comment>
<gene>
    <name evidence="3" type="ORF">B0H16DRAFT_1261976</name>
</gene>
<feature type="transmembrane region" description="Helical" evidence="1">
    <location>
        <begin position="7"/>
        <end position="27"/>
    </location>
</feature>
<evidence type="ECO:0000256" key="1">
    <source>
        <dbReference type="SAM" id="Phobius"/>
    </source>
</evidence>
<keyword evidence="1" id="KW-1133">Transmembrane helix</keyword>
<sequence length="100" mass="11556">PQERDRWVATITTALLQYILYGVMVHVSPQFIKEDLHTSALSGRAWLDELLVGHTDRLYIAIGMHRHVFLALVFQIRLLGHIEAQQARIMLDESLAIFLY</sequence>
<feature type="non-terminal residue" evidence="3">
    <location>
        <position position="1"/>
    </location>
</feature>
<dbReference type="InterPro" id="IPR058353">
    <property type="entry name" value="DUF8040"/>
</dbReference>
<organism evidence="3 4">
    <name type="scientific">Mycena metata</name>
    <dbReference type="NCBI Taxonomy" id="1033252"/>
    <lineage>
        <taxon>Eukaryota</taxon>
        <taxon>Fungi</taxon>
        <taxon>Dikarya</taxon>
        <taxon>Basidiomycota</taxon>
        <taxon>Agaricomycotina</taxon>
        <taxon>Agaricomycetes</taxon>
        <taxon>Agaricomycetidae</taxon>
        <taxon>Agaricales</taxon>
        <taxon>Marasmiineae</taxon>
        <taxon>Mycenaceae</taxon>
        <taxon>Mycena</taxon>
    </lineage>
</organism>
<feature type="domain" description="DUF8040" evidence="2">
    <location>
        <begin position="38"/>
        <end position="100"/>
    </location>
</feature>
<dbReference type="Proteomes" id="UP001215598">
    <property type="component" value="Unassembled WGS sequence"/>
</dbReference>
<evidence type="ECO:0000313" key="3">
    <source>
        <dbReference type="EMBL" id="KAJ7719816.1"/>
    </source>
</evidence>
<dbReference type="EMBL" id="JARKIB010000247">
    <property type="protein sequence ID" value="KAJ7719816.1"/>
    <property type="molecule type" value="Genomic_DNA"/>
</dbReference>
<keyword evidence="4" id="KW-1185">Reference proteome</keyword>
<keyword evidence="1" id="KW-0472">Membrane</keyword>
<name>A0AAD7MJ16_9AGAR</name>
<proteinExistence type="predicted"/>
<reference evidence="3" key="1">
    <citation type="submission" date="2023-03" db="EMBL/GenBank/DDBJ databases">
        <title>Massive genome expansion in bonnet fungi (Mycena s.s.) driven by repeated elements and novel gene families across ecological guilds.</title>
        <authorList>
            <consortium name="Lawrence Berkeley National Laboratory"/>
            <person name="Harder C.B."/>
            <person name="Miyauchi S."/>
            <person name="Viragh M."/>
            <person name="Kuo A."/>
            <person name="Thoen E."/>
            <person name="Andreopoulos B."/>
            <person name="Lu D."/>
            <person name="Skrede I."/>
            <person name="Drula E."/>
            <person name="Henrissat B."/>
            <person name="Morin E."/>
            <person name="Kohler A."/>
            <person name="Barry K."/>
            <person name="LaButti K."/>
            <person name="Morin E."/>
            <person name="Salamov A."/>
            <person name="Lipzen A."/>
            <person name="Mereny Z."/>
            <person name="Hegedus B."/>
            <person name="Baldrian P."/>
            <person name="Stursova M."/>
            <person name="Weitz H."/>
            <person name="Taylor A."/>
            <person name="Grigoriev I.V."/>
            <person name="Nagy L.G."/>
            <person name="Martin F."/>
            <person name="Kauserud H."/>
        </authorList>
    </citation>
    <scope>NUCLEOTIDE SEQUENCE</scope>
    <source>
        <strain evidence="3">CBHHK182m</strain>
    </source>
</reference>
<keyword evidence="1" id="KW-0812">Transmembrane</keyword>